<feature type="domain" description="C2H2-type" evidence="4">
    <location>
        <begin position="288"/>
        <end position="318"/>
    </location>
</feature>
<keyword evidence="2" id="KW-0479">Metal-binding</keyword>
<dbReference type="SUPFAM" id="SSF57667">
    <property type="entry name" value="beta-beta-alpha zinc fingers"/>
    <property type="match status" value="1"/>
</dbReference>
<dbReference type="EnsemblMetazoa" id="MDOA001099-RA">
    <property type="protein sequence ID" value="MDOA001099-PA"/>
    <property type="gene ID" value="MDOA001099"/>
</dbReference>
<protein>
    <submittedName>
        <fullName evidence="8">Zinc finger protein CG2199</fullName>
    </submittedName>
</protein>
<dbReference type="RefSeq" id="XP_005185439.1">
    <property type="nucleotide sequence ID" value="XM_005185382.3"/>
</dbReference>
<accession>A0A1I8M4B7</accession>
<keyword evidence="1" id="KW-0863">Zinc-finger</keyword>
<feature type="binding site" evidence="2">
    <location>
        <position position="10"/>
    </location>
    <ligand>
        <name>Zn(2+)</name>
        <dbReference type="ChEBI" id="CHEBI:29105"/>
    </ligand>
</feature>
<dbReference type="GO" id="GO:0005634">
    <property type="term" value="C:nucleus"/>
    <property type="evidence" value="ECO:0007669"/>
    <property type="project" value="InterPro"/>
</dbReference>
<evidence type="ECO:0000256" key="2">
    <source>
        <dbReference type="PROSITE-ProRule" id="PRU01263"/>
    </source>
</evidence>
<evidence type="ECO:0000313" key="7">
    <source>
        <dbReference type="Proteomes" id="UP001652621"/>
    </source>
</evidence>
<dbReference type="InterPro" id="IPR013087">
    <property type="entry name" value="Znf_C2H2_type"/>
</dbReference>
<dbReference type="PROSITE" id="PS50157">
    <property type="entry name" value="ZINC_FINGER_C2H2_2"/>
    <property type="match status" value="2"/>
</dbReference>
<dbReference type="VEuPathDB" id="VectorBase:MDOMA2_000471"/>
<dbReference type="OrthoDB" id="654211at2759"/>
<feature type="region of interest" description="Disordered" evidence="3">
    <location>
        <begin position="77"/>
        <end position="107"/>
    </location>
</feature>
<dbReference type="GeneID" id="101899307"/>
<proteinExistence type="predicted"/>
<dbReference type="SMART" id="SM00355">
    <property type="entry name" value="ZnF_C2H2"/>
    <property type="match status" value="2"/>
</dbReference>
<evidence type="ECO:0000259" key="5">
    <source>
        <dbReference type="PROSITE" id="PS51915"/>
    </source>
</evidence>
<feature type="binding site" evidence="2">
    <location>
        <position position="55"/>
    </location>
    <ligand>
        <name>Zn(2+)</name>
        <dbReference type="ChEBI" id="CHEBI:29105"/>
    </ligand>
</feature>
<evidence type="ECO:0000313" key="8">
    <source>
        <dbReference type="RefSeq" id="XP_005185439.1"/>
    </source>
</evidence>
<feature type="compositionally biased region" description="Low complexity" evidence="3">
    <location>
        <begin position="79"/>
        <end position="94"/>
    </location>
</feature>
<dbReference type="AlphaFoldDB" id="A0A1I8M4B7"/>
<dbReference type="KEGG" id="mde:101899307"/>
<reference evidence="6" key="1">
    <citation type="submission" date="2020-05" db="UniProtKB">
        <authorList>
            <consortium name="EnsemblMetazoa"/>
        </authorList>
    </citation>
    <scope>IDENTIFICATION</scope>
    <source>
        <strain evidence="6">Aabys</strain>
    </source>
</reference>
<dbReference type="VEuPathDB" id="VectorBase:MDOA001099"/>
<dbReference type="Gene3D" id="3.30.160.60">
    <property type="entry name" value="Classic Zinc Finger"/>
    <property type="match status" value="1"/>
</dbReference>
<evidence type="ECO:0000256" key="3">
    <source>
        <dbReference type="SAM" id="MobiDB-lite"/>
    </source>
</evidence>
<sequence>MVVSKRCKICTIIEADNFPISVEYFGRPIPEIIEKISGIELDSRKLVDVLICNQCAIQLVHIESVVNKLRKSMLRLSRPAAKATKTPSKTTPAAKSKEVSPTKKKKDISKLFSPTKVNGVQESAFKKFTDDNAALNDECLLKPGADSAKKKKSVKRKLEDSLTNGTDEKDHSTTTKADIDNENGECNETALGDKEDKRVKLDSSSIAESSTLNETIVDVDVSEQSFTKVLNCVLCGKKFNQKSLLREHIESNHMGEKLKECPNCFMEFRSVQKYESHVFSEKCKATLLPCQFRNCHRRFKNVHKMEAHMREKHLSANDI</sequence>
<dbReference type="InterPro" id="IPR036236">
    <property type="entry name" value="Znf_C2H2_sf"/>
</dbReference>
<feature type="compositionally biased region" description="Basic and acidic residues" evidence="3">
    <location>
        <begin position="156"/>
        <end position="179"/>
    </location>
</feature>
<evidence type="ECO:0000313" key="6">
    <source>
        <dbReference type="EnsemblMetazoa" id="MDOA001099-PA"/>
    </source>
</evidence>
<feature type="binding site" evidence="2">
    <location>
        <position position="52"/>
    </location>
    <ligand>
        <name>Zn(2+)</name>
        <dbReference type="ChEBI" id="CHEBI:29105"/>
    </ligand>
</feature>
<feature type="binding site" evidence="2">
    <location>
        <position position="7"/>
    </location>
    <ligand>
        <name>Zn(2+)</name>
        <dbReference type="ChEBI" id="CHEBI:29105"/>
    </ligand>
</feature>
<dbReference type="PROSITE" id="PS51915">
    <property type="entry name" value="ZAD"/>
    <property type="match status" value="1"/>
</dbReference>
<dbReference type="PROSITE" id="PS00028">
    <property type="entry name" value="ZINC_FINGER_C2H2_1"/>
    <property type="match status" value="2"/>
</dbReference>
<evidence type="ECO:0000259" key="4">
    <source>
        <dbReference type="PROSITE" id="PS50157"/>
    </source>
</evidence>
<gene>
    <name evidence="6" type="primary">101899307</name>
    <name evidence="8" type="synonym">LOC101899307</name>
</gene>
<keyword evidence="7" id="KW-1185">Reference proteome</keyword>
<feature type="domain" description="C2H2-type" evidence="4">
    <location>
        <begin position="230"/>
        <end position="258"/>
    </location>
</feature>
<dbReference type="InterPro" id="IPR012934">
    <property type="entry name" value="Znf_AD"/>
</dbReference>
<dbReference type="Proteomes" id="UP001652621">
    <property type="component" value="Unplaced"/>
</dbReference>
<name>A0A1I8M4B7_MUSDO</name>
<reference evidence="8" key="2">
    <citation type="submission" date="2025-04" db="UniProtKB">
        <authorList>
            <consortium name="RefSeq"/>
        </authorList>
    </citation>
    <scope>IDENTIFICATION</scope>
    <source>
        <strain evidence="8">Aabys</strain>
    </source>
</reference>
<feature type="domain" description="ZAD" evidence="5">
    <location>
        <begin position="5"/>
        <end position="79"/>
    </location>
</feature>
<feature type="region of interest" description="Disordered" evidence="3">
    <location>
        <begin position="150"/>
        <end position="194"/>
    </location>
</feature>
<organism evidence="6">
    <name type="scientific">Musca domestica</name>
    <name type="common">House fly</name>
    <dbReference type="NCBI Taxonomy" id="7370"/>
    <lineage>
        <taxon>Eukaryota</taxon>
        <taxon>Metazoa</taxon>
        <taxon>Ecdysozoa</taxon>
        <taxon>Arthropoda</taxon>
        <taxon>Hexapoda</taxon>
        <taxon>Insecta</taxon>
        <taxon>Pterygota</taxon>
        <taxon>Neoptera</taxon>
        <taxon>Endopterygota</taxon>
        <taxon>Diptera</taxon>
        <taxon>Brachycera</taxon>
        <taxon>Muscomorpha</taxon>
        <taxon>Muscoidea</taxon>
        <taxon>Muscidae</taxon>
        <taxon>Musca</taxon>
    </lineage>
</organism>
<dbReference type="GO" id="GO:0008270">
    <property type="term" value="F:zinc ion binding"/>
    <property type="evidence" value="ECO:0007669"/>
    <property type="project" value="UniProtKB-UniRule"/>
</dbReference>
<keyword evidence="2" id="KW-0862">Zinc</keyword>
<evidence type="ECO:0000256" key="1">
    <source>
        <dbReference type="PROSITE-ProRule" id="PRU00042"/>
    </source>
</evidence>